<feature type="transmembrane region" description="Helical" evidence="10">
    <location>
        <begin position="129"/>
        <end position="150"/>
    </location>
</feature>
<keyword evidence="8" id="KW-0333">Golgi apparatus</keyword>
<dbReference type="GO" id="GO:0007219">
    <property type="term" value="P:Notch signaling pathway"/>
    <property type="evidence" value="ECO:0007669"/>
    <property type="project" value="UniProtKB-KW"/>
</dbReference>
<keyword evidence="9 10" id="KW-0472">Membrane</keyword>
<dbReference type="PANTHER" id="PTHR10202:SF25">
    <property type="entry name" value="PRESENILIN SPE-4"/>
    <property type="match status" value="1"/>
</dbReference>
<keyword evidence="7 10" id="KW-1133">Transmembrane helix</keyword>
<evidence type="ECO:0000313" key="12">
    <source>
        <dbReference type="WBParaSite" id="L893_g23085.t1"/>
    </source>
</evidence>
<feature type="transmembrane region" description="Helical" evidence="10">
    <location>
        <begin position="183"/>
        <end position="202"/>
    </location>
</feature>
<dbReference type="GO" id="GO:0070765">
    <property type="term" value="C:gamma-secretase complex"/>
    <property type="evidence" value="ECO:0007669"/>
    <property type="project" value="TreeGrafter"/>
</dbReference>
<dbReference type="AlphaFoldDB" id="A0A1I7Z5D1"/>
<protein>
    <submittedName>
        <fullName evidence="12">Presenilin</fullName>
    </submittedName>
</protein>
<dbReference type="GO" id="GO:0006509">
    <property type="term" value="P:membrane protein ectodomain proteolysis"/>
    <property type="evidence" value="ECO:0007669"/>
    <property type="project" value="TreeGrafter"/>
</dbReference>
<dbReference type="GO" id="GO:0042500">
    <property type="term" value="F:aspartic endopeptidase activity, intramembrane cleaving"/>
    <property type="evidence" value="ECO:0007669"/>
    <property type="project" value="InterPro"/>
</dbReference>
<dbReference type="Pfam" id="PF01080">
    <property type="entry name" value="Presenilin"/>
    <property type="match status" value="1"/>
</dbReference>
<evidence type="ECO:0000313" key="11">
    <source>
        <dbReference type="Proteomes" id="UP000095287"/>
    </source>
</evidence>
<dbReference type="GO" id="GO:0016485">
    <property type="term" value="P:protein processing"/>
    <property type="evidence" value="ECO:0007669"/>
    <property type="project" value="InterPro"/>
</dbReference>
<dbReference type="GO" id="GO:0055074">
    <property type="term" value="P:calcium ion homeostasis"/>
    <property type="evidence" value="ECO:0007669"/>
    <property type="project" value="TreeGrafter"/>
</dbReference>
<proteinExistence type="inferred from homology"/>
<dbReference type="GO" id="GO:0005789">
    <property type="term" value="C:endoplasmic reticulum membrane"/>
    <property type="evidence" value="ECO:0007669"/>
    <property type="project" value="UniProtKB-SubCell"/>
</dbReference>
<dbReference type="PANTHER" id="PTHR10202">
    <property type="entry name" value="PRESENILIN"/>
    <property type="match status" value="1"/>
</dbReference>
<evidence type="ECO:0000256" key="5">
    <source>
        <dbReference type="ARBA" id="ARBA00022824"/>
    </source>
</evidence>
<dbReference type="Gene3D" id="1.10.472.100">
    <property type="entry name" value="Presenilin"/>
    <property type="match status" value="1"/>
</dbReference>
<dbReference type="Proteomes" id="UP000095287">
    <property type="component" value="Unplaced"/>
</dbReference>
<evidence type="ECO:0000256" key="10">
    <source>
        <dbReference type="SAM" id="Phobius"/>
    </source>
</evidence>
<evidence type="ECO:0000256" key="7">
    <source>
        <dbReference type="ARBA" id="ARBA00022989"/>
    </source>
</evidence>
<comment type="subcellular location">
    <subcellularLocation>
        <location evidence="1">Endoplasmic reticulum membrane</location>
        <topology evidence="1">Multi-pass membrane protein</topology>
    </subcellularLocation>
    <subcellularLocation>
        <location evidence="2">Golgi apparatus membrane</location>
        <topology evidence="2">Multi-pass membrane protein</topology>
    </subcellularLocation>
</comment>
<accession>A0A1I7Z5D1</accession>
<evidence type="ECO:0000256" key="3">
    <source>
        <dbReference type="ARBA" id="ARBA00008604"/>
    </source>
</evidence>
<feature type="transmembrane region" description="Helical" evidence="10">
    <location>
        <begin position="334"/>
        <end position="356"/>
    </location>
</feature>
<keyword evidence="11" id="KW-1185">Reference proteome</keyword>
<evidence type="ECO:0000256" key="4">
    <source>
        <dbReference type="ARBA" id="ARBA00022692"/>
    </source>
</evidence>
<organism evidence="11 12">
    <name type="scientific">Steinernema glaseri</name>
    <dbReference type="NCBI Taxonomy" id="37863"/>
    <lineage>
        <taxon>Eukaryota</taxon>
        <taxon>Metazoa</taxon>
        <taxon>Ecdysozoa</taxon>
        <taxon>Nematoda</taxon>
        <taxon>Chromadorea</taxon>
        <taxon>Rhabditida</taxon>
        <taxon>Tylenchina</taxon>
        <taxon>Panagrolaimomorpha</taxon>
        <taxon>Strongyloidoidea</taxon>
        <taxon>Steinernematidae</taxon>
        <taxon>Steinernema</taxon>
    </lineage>
</organism>
<evidence type="ECO:0000256" key="2">
    <source>
        <dbReference type="ARBA" id="ARBA00004653"/>
    </source>
</evidence>
<comment type="similarity">
    <text evidence="3">Belongs to the peptidase A22A family.</text>
</comment>
<dbReference type="WBParaSite" id="L893_g23085.t1">
    <property type="protein sequence ID" value="L893_g23085.t1"/>
    <property type="gene ID" value="L893_g23085"/>
</dbReference>
<dbReference type="GO" id="GO:0000139">
    <property type="term" value="C:Golgi membrane"/>
    <property type="evidence" value="ECO:0007669"/>
    <property type="project" value="UniProtKB-SubCell"/>
</dbReference>
<keyword evidence="6" id="KW-0914">Notch signaling pathway</keyword>
<feature type="transmembrane region" description="Helical" evidence="10">
    <location>
        <begin position="157"/>
        <end position="177"/>
    </location>
</feature>
<dbReference type="SMART" id="SM00730">
    <property type="entry name" value="PSN"/>
    <property type="match status" value="1"/>
</dbReference>
<sequence length="385" mass="42703">MDTTTECGGYTWRQAWKLLCPVMVNMLLTLAIWIGVYGGKNDGTAFGSFLLDSGSEYTTGSDLYDGMLNGVGSVIIIGIVSFLILALAMFNMKRIVELWISGSCLAVLFGVSGMFFYDVFRLLDLPYLYAEVGAVVDAICYGTMGYEVFFKRSAPHFFHQCYVIANCSLVSVFYLRMFPVHTAWFVLLFIIGWDWFAVLTPYGPLHMVQEKAADYSQDILKFLMFSADSDTSYVEKQDPDVSQNGQGKIMEQIRASIEASKDEKTNLVAEDEKEKWSEEVTGLSDEVTGQFQEDLIEDSPTAFDAFNDDRVRLGMGDFVFYGVLVGKAACSGSILATMAAYVGVCVGLLLTLMVVFKRDDTVPALPNSIALGMLFHFVVLYGVNM</sequence>
<keyword evidence="5" id="KW-0256">Endoplasmic reticulum</keyword>
<evidence type="ECO:0000256" key="8">
    <source>
        <dbReference type="ARBA" id="ARBA00023034"/>
    </source>
</evidence>
<dbReference type="InterPro" id="IPR001108">
    <property type="entry name" value="Peptidase_A22A"/>
</dbReference>
<feature type="transmembrane region" description="Helical" evidence="10">
    <location>
        <begin position="18"/>
        <end position="38"/>
    </location>
</feature>
<evidence type="ECO:0000256" key="9">
    <source>
        <dbReference type="ARBA" id="ARBA00023136"/>
    </source>
</evidence>
<keyword evidence="4 10" id="KW-0812">Transmembrane</keyword>
<feature type="transmembrane region" description="Helical" evidence="10">
    <location>
        <begin position="362"/>
        <end position="383"/>
    </location>
</feature>
<name>A0A1I7Z5D1_9BILA</name>
<dbReference type="InterPro" id="IPR042524">
    <property type="entry name" value="Presenilin_C"/>
</dbReference>
<feature type="transmembrane region" description="Helical" evidence="10">
    <location>
        <begin position="71"/>
        <end position="91"/>
    </location>
</feature>
<dbReference type="InterPro" id="IPR006639">
    <property type="entry name" value="Preselin/SPP"/>
</dbReference>
<dbReference type="GO" id="GO:0034205">
    <property type="term" value="P:amyloid-beta formation"/>
    <property type="evidence" value="ECO:0007669"/>
    <property type="project" value="TreeGrafter"/>
</dbReference>
<reference evidence="12" key="1">
    <citation type="submission" date="2016-11" db="UniProtKB">
        <authorList>
            <consortium name="WormBaseParasite"/>
        </authorList>
    </citation>
    <scope>IDENTIFICATION</scope>
</reference>
<evidence type="ECO:0000256" key="6">
    <source>
        <dbReference type="ARBA" id="ARBA00022976"/>
    </source>
</evidence>
<feature type="transmembrane region" description="Helical" evidence="10">
    <location>
        <begin position="98"/>
        <end position="117"/>
    </location>
</feature>
<evidence type="ECO:0000256" key="1">
    <source>
        <dbReference type="ARBA" id="ARBA00004477"/>
    </source>
</evidence>